<evidence type="ECO:0000313" key="1">
    <source>
        <dbReference type="EMBL" id="RKF80887.1"/>
    </source>
</evidence>
<sequence length="113" mass="13256">MDPLQSNEDITNYVQKCLESYKKMCERDAALWEYIQFDFLGRDVIFWGKCDAKVRMAFRIFLTQNGIYVKPLPQGNGRVATQIATWLSIPEYHVWSLDEINYWCAHGGLRNSQ</sequence>
<organism evidence="1 2">
    <name type="scientific">Golovinomyces cichoracearum</name>
    <dbReference type="NCBI Taxonomy" id="62708"/>
    <lineage>
        <taxon>Eukaryota</taxon>
        <taxon>Fungi</taxon>
        <taxon>Dikarya</taxon>
        <taxon>Ascomycota</taxon>
        <taxon>Pezizomycotina</taxon>
        <taxon>Leotiomycetes</taxon>
        <taxon>Erysiphales</taxon>
        <taxon>Erysiphaceae</taxon>
        <taxon>Golovinomyces</taxon>
    </lineage>
</organism>
<comment type="caution">
    <text evidence="1">The sequence shown here is derived from an EMBL/GenBank/DDBJ whole genome shotgun (WGS) entry which is preliminary data.</text>
</comment>
<protein>
    <submittedName>
        <fullName evidence="1">Uncharacterized protein</fullName>
    </submittedName>
</protein>
<dbReference type="AlphaFoldDB" id="A0A420J235"/>
<dbReference type="Proteomes" id="UP000285326">
    <property type="component" value="Unassembled WGS sequence"/>
</dbReference>
<reference evidence="1 2" key="1">
    <citation type="journal article" date="2018" name="BMC Genomics">
        <title>Comparative genome analyses reveal sequence features reflecting distinct modes of host-adaptation between dicot and monocot powdery mildew.</title>
        <authorList>
            <person name="Wu Y."/>
            <person name="Ma X."/>
            <person name="Pan Z."/>
            <person name="Kale S.D."/>
            <person name="Song Y."/>
            <person name="King H."/>
            <person name="Zhang Q."/>
            <person name="Presley C."/>
            <person name="Deng X."/>
            <person name="Wei C.I."/>
            <person name="Xiao S."/>
        </authorList>
    </citation>
    <scope>NUCLEOTIDE SEQUENCE [LARGE SCALE GENOMIC DNA]</scope>
    <source>
        <strain evidence="1">UMSG1</strain>
    </source>
</reference>
<accession>A0A420J235</accession>
<evidence type="ECO:0000313" key="2">
    <source>
        <dbReference type="Proteomes" id="UP000285326"/>
    </source>
</evidence>
<name>A0A420J235_9PEZI</name>
<gene>
    <name evidence="1" type="ORF">GcM1_188005</name>
</gene>
<dbReference type="EMBL" id="MCBS01018880">
    <property type="protein sequence ID" value="RKF80887.1"/>
    <property type="molecule type" value="Genomic_DNA"/>
</dbReference>
<proteinExistence type="predicted"/>